<dbReference type="GeneID" id="66498808"/>
<dbReference type="Gene3D" id="3.30.530.20">
    <property type="match status" value="1"/>
</dbReference>
<accession>A0AAJ1SU84</accession>
<keyword evidence="2" id="KW-1185">Reference proteome</keyword>
<reference evidence="1 2" key="1">
    <citation type="submission" date="2023-08" db="EMBL/GenBank/DDBJ databases">
        <title>Whole genome sequencing of Enterococcus.</title>
        <authorList>
            <person name="Kaptchouang Tchatchouang C.D."/>
            <person name="Ateba C.N."/>
        </authorList>
    </citation>
    <scope>NUCLEOTIDE SEQUENCE [LARGE SCALE GENOMIC DNA]</scope>
    <source>
        <strain evidence="1 2">ENT3_CNKT_NWU</strain>
    </source>
</reference>
<dbReference type="InterPro" id="IPR019587">
    <property type="entry name" value="Polyketide_cyclase/dehydratase"/>
</dbReference>
<proteinExistence type="predicted"/>
<dbReference type="RefSeq" id="WP_002334639.1">
    <property type="nucleotide sequence ID" value="NZ_CP079881.1"/>
</dbReference>
<organism evidence="1 2">
    <name type="scientific">Enterococcus lactis</name>
    <dbReference type="NCBI Taxonomy" id="357441"/>
    <lineage>
        <taxon>Bacteria</taxon>
        <taxon>Bacillati</taxon>
        <taxon>Bacillota</taxon>
        <taxon>Bacilli</taxon>
        <taxon>Lactobacillales</taxon>
        <taxon>Enterococcaceae</taxon>
        <taxon>Enterococcus</taxon>
    </lineage>
</organism>
<gene>
    <name evidence="1" type="ORF">RAN64_15370</name>
</gene>
<dbReference type="SUPFAM" id="SSF55961">
    <property type="entry name" value="Bet v1-like"/>
    <property type="match status" value="1"/>
</dbReference>
<comment type="caution">
    <text evidence="1">The sequence shown here is derived from an EMBL/GenBank/DDBJ whole genome shotgun (WGS) entry which is preliminary data.</text>
</comment>
<evidence type="ECO:0000313" key="2">
    <source>
        <dbReference type="Proteomes" id="UP001238215"/>
    </source>
</evidence>
<dbReference type="AlphaFoldDB" id="A0AAJ1SU84"/>
<name>A0AAJ1SU84_9ENTE</name>
<dbReference type="Proteomes" id="UP001238215">
    <property type="component" value="Unassembled WGS sequence"/>
</dbReference>
<dbReference type="EMBL" id="JAVBZS010000153">
    <property type="protein sequence ID" value="MDP8591331.1"/>
    <property type="molecule type" value="Genomic_DNA"/>
</dbReference>
<dbReference type="InterPro" id="IPR023393">
    <property type="entry name" value="START-like_dom_sf"/>
</dbReference>
<sequence>MTTERIEAIFHADIEKVWQVVTSMTNTKWRSDLNKVEVLEDQKVFVEYTTQDFPTTFTITEFEPMKFYAFEMENVNMKGKWTGEFFSLSDHKTKIHFTEAIQAKKIYLRPFVKSYLKKQQKTYVNDLTKYLHESF</sequence>
<evidence type="ECO:0000313" key="1">
    <source>
        <dbReference type="EMBL" id="MDP8591331.1"/>
    </source>
</evidence>
<dbReference type="Pfam" id="PF10604">
    <property type="entry name" value="Polyketide_cyc2"/>
    <property type="match status" value="1"/>
</dbReference>
<protein>
    <submittedName>
        <fullName evidence="1">SRPBCC family protein</fullName>
    </submittedName>
</protein>